<dbReference type="AlphaFoldDB" id="A0A6H9UND5"/>
<sequence length="205" mass="23297">MADIRFRDEQDRDRYAPHARAINEMVDELREQDGRGWMPYVAPWHGGVEARVLSVLRDPGPKTQDGVGSGFLCVENDDATAERQCTGFAEAGIEPGDTMPWNAYPWYINRAPNAEERRAGMTVLARLLGLLPRLEVVLLQGVDAQDCWRRLEKAHPQFIEQGGYEVVSTYHPGRQALWSPDPAVRAAREQQRLDSYQRVAKLLQR</sequence>
<protein>
    <submittedName>
        <fullName evidence="1">Uracil-DNA glycosylase</fullName>
    </submittedName>
</protein>
<accession>A0A6H9UND5</accession>
<reference evidence="1 2" key="1">
    <citation type="submission" date="2019-09" db="EMBL/GenBank/DDBJ databases">
        <title>Screening of Novel Bioactive Compounds from Soil-Associated.</title>
        <authorList>
            <person name="Zhao S."/>
        </authorList>
    </citation>
    <scope>NUCLEOTIDE SEQUENCE [LARGE SCALE GENOMIC DNA]</scope>
    <source>
        <strain evidence="1 2">HIT-DPA4</strain>
    </source>
</reference>
<proteinExistence type="predicted"/>
<dbReference type="InterPro" id="IPR036895">
    <property type="entry name" value="Uracil-DNA_glycosylase-like_sf"/>
</dbReference>
<name>A0A6H9UND5_9ACTN</name>
<dbReference type="CDD" id="cd10035">
    <property type="entry name" value="UDG_like"/>
    <property type="match status" value="1"/>
</dbReference>
<evidence type="ECO:0000313" key="2">
    <source>
        <dbReference type="Proteomes" id="UP000442707"/>
    </source>
</evidence>
<dbReference type="SUPFAM" id="SSF52141">
    <property type="entry name" value="Uracil-DNA glycosylase-like"/>
    <property type="match status" value="1"/>
</dbReference>
<keyword evidence="2" id="KW-1185">Reference proteome</keyword>
<gene>
    <name evidence="1" type="ORF">F7R91_41280</name>
</gene>
<organism evidence="1 2">
    <name type="scientific">Streptomyces luteolifulvus</name>
    <dbReference type="NCBI Taxonomy" id="2615112"/>
    <lineage>
        <taxon>Bacteria</taxon>
        <taxon>Bacillati</taxon>
        <taxon>Actinomycetota</taxon>
        <taxon>Actinomycetes</taxon>
        <taxon>Kitasatosporales</taxon>
        <taxon>Streptomycetaceae</taxon>
        <taxon>Streptomyces</taxon>
    </lineage>
</organism>
<dbReference type="EMBL" id="VZRB01000076">
    <property type="protein sequence ID" value="KAB1139054.1"/>
    <property type="molecule type" value="Genomic_DNA"/>
</dbReference>
<dbReference type="Gene3D" id="3.40.470.10">
    <property type="entry name" value="Uracil-DNA glycosylase-like domain"/>
    <property type="match status" value="1"/>
</dbReference>
<evidence type="ECO:0000313" key="1">
    <source>
        <dbReference type="EMBL" id="KAB1139054.1"/>
    </source>
</evidence>
<comment type="caution">
    <text evidence="1">The sequence shown here is derived from an EMBL/GenBank/DDBJ whole genome shotgun (WGS) entry which is preliminary data.</text>
</comment>
<dbReference type="Proteomes" id="UP000442707">
    <property type="component" value="Unassembled WGS sequence"/>
</dbReference>